<organism evidence="2 3">
    <name type="scientific">Jannaschia helgolandensis</name>
    <dbReference type="NCBI Taxonomy" id="188906"/>
    <lineage>
        <taxon>Bacteria</taxon>
        <taxon>Pseudomonadati</taxon>
        <taxon>Pseudomonadota</taxon>
        <taxon>Alphaproteobacteria</taxon>
        <taxon>Rhodobacterales</taxon>
        <taxon>Roseobacteraceae</taxon>
        <taxon>Jannaschia</taxon>
    </lineage>
</organism>
<dbReference type="RefSeq" id="WP_175495889.1">
    <property type="nucleotide sequence ID" value="NZ_FNZQ01000005.1"/>
</dbReference>
<feature type="region of interest" description="Disordered" evidence="1">
    <location>
        <begin position="17"/>
        <end position="47"/>
    </location>
</feature>
<dbReference type="EMBL" id="FNZQ01000005">
    <property type="protein sequence ID" value="SEL46076.1"/>
    <property type="molecule type" value="Genomic_DNA"/>
</dbReference>
<accession>A0A1H7QDT3</accession>
<evidence type="ECO:0000256" key="1">
    <source>
        <dbReference type="SAM" id="MobiDB-lite"/>
    </source>
</evidence>
<reference evidence="2 3" key="1">
    <citation type="submission" date="2016-10" db="EMBL/GenBank/DDBJ databases">
        <authorList>
            <person name="de Groot N.N."/>
        </authorList>
    </citation>
    <scope>NUCLEOTIDE SEQUENCE [LARGE SCALE GENOMIC DNA]</scope>
    <source>
        <strain evidence="2 3">DSM 14858</strain>
    </source>
</reference>
<protein>
    <submittedName>
        <fullName evidence="2">Uncharacterized protein</fullName>
    </submittedName>
</protein>
<gene>
    <name evidence="2" type="ORF">SAMN04488526_2746</name>
</gene>
<name>A0A1H7QDT3_9RHOB</name>
<feature type="compositionally biased region" description="Basic and acidic residues" evidence="1">
    <location>
        <begin position="19"/>
        <end position="33"/>
    </location>
</feature>
<evidence type="ECO:0000313" key="3">
    <source>
        <dbReference type="Proteomes" id="UP000199283"/>
    </source>
</evidence>
<keyword evidence="3" id="KW-1185">Reference proteome</keyword>
<proteinExistence type="predicted"/>
<dbReference type="Proteomes" id="UP000199283">
    <property type="component" value="Unassembled WGS sequence"/>
</dbReference>
<dbReference type="AlphaFoldDB" id="A0A1H7QDT3"/>
<evidence type="ECO:0000313" key="2">
    <source>
        <dbReference type="EMBL" id="SEL46076.1"/>
    </source>
</evidence>
<sequence length="47" mass="5564">MSNYRPPYGTLDFLLSGSRETKRMSRANDDYRRGYYQGKGRQDGSRR</sequence>